<organism evidence="6 7">
    <name type="scientific">Terrihabitans soli</name>
    <dbReference type="NCBI Taxonomy" id="708113"/>
    <lineage>
        <taxon>Bacteria</taxon>
        <taxon>Pseudomonadati</taxon>
        <taxon>Pseudomonadota</taxon>
        <taxon>Alphaproteobacteria</taxon>
        <taxon>Hyphomicrobiales</taxon>
        <taxon>Terrihabitans</taxon>
    </lineage>
</organism>
<evidence type="ECO:0000256" key="1">
    <source>
        <dbReference type="ARBA" id="ARBA00023002"/>
    </source>
</evidence>
<dbReference type="GO" id="GO:0016618">
    <property type="term" value="F:hydroxypyruvate reductase [NAD(P)H] activity"/>
    <property type="evidence" value="ECO:0007669"/>
    <property type="project" value="TreeGrafter"/>
</dbReference>
<dbReference type="InterPro" id="IPR036291">
    <property type="entry name" value="NAD(P)-bd_dom_sf"/>
</dbReference>
<keyword evidence="1 3" id="KW-0560">Oxidoreductase</keyword>
<dbReference type="SUPFAM" id="SSF52283">
    <property type="entry name" value="Formate/glycerate dehydrogenase catalytic domain-like"/>
    <property type="match status" value="1"/>
</dbReference>
<dbReference type="PANTHER" id="PTHR10996:SF178">
    <property type="entry name" value="2-HYDROXYACID DEHYDROGENASE YGL185C-RELATED"/>
    <property type="match status" value="1"/>
</dbReference>
<gene>
    <name evidence="6" type="ORF">IZ6_03620</name>
</gene>
<name>A0A6S6QNY9_9HYPH</name>
<feature type="domain" description="D-isomer specific 2-hydroxyacid dehydrogenase NAD-binding" evidence="5">
    <location>
        <begin position="116"/>
        <end position="301"/>
    </location>
</feature>
<proteinExistence type="inferred from homology"/>
<dbReference type="RefSeq" id="WP_222876325.1">
    <property type="nucleotide sequence ID" value="NZ_AP023361.1"/>
</dbReference>
<dbReference type="AlphaFoldDB" id="A0A6S6QNY9"/>
<dbReference type="Pfam" id="PF02826">
    <property type="entry name" value="2-Hacid_dh_C"/>
    <property type="match status" value="1"/>
</dbReference>
<dbReference type="GO" id="GO:0005829">
    <property type="term" value="C:cytosol"/>
    <property type="evidence" value="ECO:0007669"/>
    <property type="project" value="TreeGrafter"/>
</dbReference>
<dbReference type="GO" id="GO:0030267">
    <property type="term" value="F:glyoxylate reductase (NADPH) activity"/>
    <property type="evidence" value="ECO:0007669"/>
    <property type="project" value="TreeGrafter"/>
</dbReference>
<dbReference type="Gene3D" id="3.40.50.720">
    <property type="entry name" value="NAD(P)-binding Rossmann-like Domain"/>
    <property type="match status" value="2"/>
</dbReference>
<dbReference type="InterPro" id="IPR050223">
    <property type="entry name" value="D-isomer_2-hydroxyacid_DH"/>
</dbReference>
<keyword evidence="2" id="KW-0520">NAD</keyword>
<sequence>MKPKIFVAQPIPEAALDIMREVAEVEVFPYFDRQIGVPDLAAGAKRSDWLFVLHETHVNAEVLAANPKLKGVAAMARDPDIDVAAATKLGIPVIIDRPISQIGQETVHTATADLTMGMLLGLAYRLVESDVYTRTVGFRQEQTAALMGLGCWNKTVGLIGLGKVARHMVPRLKPFGMNVIYTKRSRLPAAEEKDFGIEWVAELDELLKRSDYVCVLCDYNTETHKLIGRRELDLIGPDGYLINTGRGRIVDEPEMILALQEKRIAGAALDVFWDEPPHTVDPFVPDALKKLDNVILAPHNGGATISLRTERTSSVARDLVMAIKGEWPPAILNPEVLAQQGLKVPA</sequence>
<evidence type="ECO:0000256" key="3">
    <source>
        <dbReference type="RuleBase" id="RU003719"/>
    </source>
</evidence>
<evidence type="ECO:0000256" key="2">
    <source>
        <dbReference type="ARBA" id="ARBA00023027"/>
    </source>
</evidence>
<dbReference type="SUPFAM" id="SSF51735">
    <property type="entry name" value="NAD(P)-binding Rossmann-fold domains"/>
    <property type="match status" value="1"/>
</dbReference>
<evidence type="ECO:0000259" key="5">
    <source>
        <dbReference type="Pfam" id="PF02826"/>
    </source>
</evidence>
<dbReference type="Proteomes" id="UP000515317">
    <property type="component" value="Chromosome"/>
</dbReference>
<dbReference type="KEGG" id="tso:IZ6_03620"/>
<protein>
    <submittedName>
        <fullName evidence="6">Glyoxylate reductase</fullName>
    </submittedName>
</protein>
<comment type="similarity">
    <text evidence="3">Belongs to the D-isomer specific 2-hydroxyacid dehydrogenase family.</text>
</comment>
<keyword evidence="7" id="KW-1185">Reference proteome</keyword>
<accession>A0A6S6QNY9</accession>
<dbReference type="EMBL" id="AP023361">
    <property type="protein sequence ID" value="BCJ89627.1"/>
    <property type="molecule type" value="Genomic_DNA"/>
</dbReference>
<reference evidence="6 7" key="1">
    <citation type="submission" date="2020-08" db="EMBL/GenBank/DDBJ databases">
        <title>Genome sequence of Rhizobiales bacterium strain IZ6.</title>
        <authorList>
            <person name="Nakai R."/>
            <person name="Naganuma T."/>
        </authorList>
    </citation>
    <scope>NUCLEOTIDE SEQUENCE [LARGE SCALE GENOMIC DNA]</scope>
    <source>
        <strain evidence="6 7">IZ6</strain>
    </source>
</reference>
<evidence type="ECO:0000313" key="7">
    <source>
        <dbReference type="Proteomes" id="UP000515317"/>
    </source>
</evidence>
<evidence type="ECO:0000313" key="6">
    <source>
        <dbReference type="EMBL" id="BCJ89627.1"/>
    </source>
</evidence>
<dbReference type="InterPro" id="IPR006140">
    <property type="entry name" value="D-isomer_DH_NAD-bd"/>
</dbReference>
<feature type="domain" description="D-isomer specific 2-hydroxyacid dehydrogenase catalytic" evidence="4">
    <location>
        <begin position="5"/>
        <end position="328"/>
    </location>
</feature>
<dbReference type="Pfam" id="PF00389">
    <property type="entry name" value="2-Hacid_dh"/>
    <property type="match status" value="1"/>
</dbReference>
<dbReference type="InterPro" id="IPR006139">
    <property type="entry name" value="D-isomer_2_OHA_DH_cat_dom"/>
</dbReference>
<dbReference type="GO" id="GO:0051287">
    <property type="term" value="F:NAD binding"/>
    <property type="evidence" value="ECO:0007669"/>
    <property type="project" value="InterPro"/>
</dbReference>
<evidence type="ECO:0000259" key="4">
    <source>
        <dbReference type="Pfam" id="PF00389"/>
    </source>
</evidence>
<dbReference type="PANTHER" id="PTHR10996">
    <property type="entry name" value="2-HYDROXYACID DEHYDROGENASE-RELATED"/>
    <property type="match status" value="1"/>
</dbReference>